<gene>
    <name evidence="2" type="ORF">ACFFGX_07935</name>
</gene>
<organism evidence="2 3">
    <name type="scientific">Azorhizophilus paspali</name>
    <name type="common">Azotobacter paspali</name>
    <dbReference type="NCBI Taxonomy" id="69963"/>
    <lineage>
        <taxon>Bacteria</taxon>
        <taxon>Pseudomonadati</taxon>
        <taxon>Pseudomonadota</taxon>
        <taxon>Gammaproteobacteria</taxon>
        <taxon>Pseudomonadales</taxon>
        <taxon>Pseudomonadaceae</taxon>
        <taxon>Azorhizophilus</taxon>
    </lineage>
</organism>
<keyword evidence="1" id="KW-1133">Transmembrane helix</keyword>
<accession>A0ABV6SJ16</accession>
<evidence type="ECO:0000256" key="1">
    <source>
        <dbReference type="SAM" id="Phobius"/>
    </source>
</evidence>
<dbReference type="Proteomes" id="UP001589891">
    <property type="component" value="Unassembled WGS sequence"/>
</dbReference>
<reference evidence="2 3" key="1">
    <citation type="submission" date="2024-09" db="EMBL/GenBank/DDBJ databases">
        <authorList>
            <person name="Sun Q."/>
            <person name="Mori K."/>
        </authorList>
    </citation>
    <scope>NUCLEOTIDE SEQUENCE [LARGE SCALE GENOMIC DNA]</scope>
    <source>
        <strain evidence="2 3">NCAIM B.01794</strain>
    </source>
</reference>
<protein>
    <recommendedName>
        <fullName evidence="4">Transmembrane protein</fullName>
    </recommendedName>
</protein>
<dbReference type="RefSeq" id="WP_376944620.1">
    <property type="nucleotide sequence ID" value="NZ_CP171449.1"/>
</dbReference>
<feature type="transmembrane region" description="Helical" evidence="1">
    <location>
        <begin position="6"/>
        <end position="26"/>
    </location>
</feature>
<keyword evidence="3" id="KW-1185">Reference proteome</keyword>
<evidence type="ECO:0000313" key="2">
    <source>
        <dbReference type="EMBL" id="MFC0709524.1"/>
    </source>
</evidence>
<name>A0ABV6SJ16_AZOPA</name>
<keyword evidence="1" id="KW-0472">Membrane</keyword>
<evidence type="ECO:0000313" key="3">
    <source>
        <dbReference type="Proteomes" id="UP001589891"/>
    </source>
</evidence>
<evidence type="ECO:0008006" key="4">
    <source>
        <dbReference type="Google" id="ProtNLM"/>
    </source>
</evidence>
<proteinExistence type="predicted"/>
<sequence length="94" mass="10519">MVLTFILYVSFMCGGLFVAGLCAGCWTGRTSRSKAGLNLEDVADDAGLFQGWDGLPAAEQKCRLGLYRQRVLLQSAERDRAWLRAQRKEYAKGW</sequence>
<keyword evidence="1" id="KW-0812">Transmembrane</keyword>
<comment type="caution">
    <text evidence="2">The sequence shown here is derived from an EMBL/GenBank/DDBJ whole genome shotgun (WGS) entry which is preliminary data.</text>
</comment>
<dbReference type="EMBL" id="JBHLSS010000045">
    <property type="protein sequence ID" value="MFC0709524.1"/>
    <property type="molecule type" value="Genomic_DNA"/>
</dbReference>